<name>A0A1M4Z0B0_9BACT</name>
<protein>
    <submittedName>
        <fullName evidence="3">Response regulator receiver domain-containing protein</fullName>
    </submittedName>
</protein>
<dbReference type="SUPFAM" id="SSF52172">
    <property type="entry name" value="CheY-like"/>
    <property type="match status" value="1"/>
</dbReference>
<accession>A0A1M4Z0B0</accession>
<comment type="caution">
    <text evidence="1">Lacks conserved residue(s) required for the propagation of feature annotation.</text>
</comment>
<dbReference type="InterPro" id="IPR011006">
    <property type="entry name" value="CheY-like_superfamily"/>
</dbReference>
<dbReference type="Proteomes" id="UP000184368">
    <property type="component" value="Unassembled WGS sequence"/>
</dbReference>
<evidence type="ECO:0000259" key="2">
    <source>
        <dbReference type="PROSITE" id="PS50110"/>
    </source>
</evidence>
<dbReference type="RefSeq" id="WP_073041667.1">
    <property type="nucleotide sequence ID" value="NZ_FQUO01000005.1"/>
</dbReference>
<evidence type="ECO:0000313" key="4">
    <source>
        <dbReference type="Proteomes" id="UP000184368"/>
    </source>
</evidence>
<dbReference type="AlphaFoldDB" id="A0A1M4Z0B0"/>
<reference evidence="3 4" key="1">
    <citation type="submission" date="2016-11" db="EMBL/GenBank/DDBJ databases">
        <authorList>
            <person name="Jaros S."/>
            <person name="Januszkiewicz K."/>
            <person name="Wedrychowicz H."/>
        </authorList>
    </citation>
    <scope>NUCLEOTIDE SEQUENCE [LARGE SCALE GENOMIC DNA]</scope>
    <source>
        <strain evidence="3 4">DSM 26897</strain>
    </source>
</reference>
<dbReference type="InterPro" id="IPR001789">
    <property type="entry name" value="Sig_transdc_resp-reg_receiver"/>
</dbReference>
<proteinExistence type="predicted"/>
<evidence type="ECO:0000313" key="3">
    <source>
        <dbReference type="EMBL" id="SHF11388.1"/>
    </source>
</evidence>
<dbReference type="Pfam" id="PF00072">
    <property type="entry name" value="Response_reg"/>
    <property type="match status" value="1"/>
</dbReference>
<dbReference type="EMBL" id="FQUO01000005">
    <property type="protein sequence ID" value="SHF11388.1"/>
    <property type="molecule type" value="Genomic_DNA"/>
</dbReference>
<dbReference type="PROSITE" id="PS50110">
    <property type="entry name" value="RESPONSE_REGULATORY"/>
    <property type="match status" value="1"/>
</dbReference>
<sequence length="141" mass="15886">MLVLIVDNDQQELALTDDLLKSGVPGVCTMHAVDVLGMLNSIEDCYVSGDRLPDLILLELHLPGMDGHRALQELKLRNATKNIPVVFYSRTKNPRNYLLALQLDTPLFLKGETLFDKATAINKIIHWYQSNRQVAMHAGQY</sequence>
<feature type="domain" description="Response regulatory" evidence="2">
    <location>
        <begin position="2"/>
        <end position="126"/>
    </location>
</feature>
<dbReference type="Gene3D" id="3.40.50.2300">
    <property type="match status" value="1"/>
</dbReference>
<dbReference type="OrthoDB" id="9789181at2"/>
<keyword evidence="4" id="KW-1185">Reference proteome</keyword>
<dbReference type="STRING" id="1302690.BUE76_22670"/>
<evidence type="ECO:0000256" key="1">
    <source>
        <dbReference type="PROSITE-ProRule" id="PRU00169"/>
    </source>
</evidence>
<dbReference type="GO" id="GO:0000160">
    <property type="term" value="P:phosphorelay signal transduction system"/>
    <property type="evidence" value="ECO:0007669"/>
    <property type="project" value="InterPro"/>
</dbReference>
<gene>
    <name evidence="3" type="ORF">SAMN05444008_10539</name>
</gene>
<organism evidence="3 4">
    <name type="scientific">Cnuella takakiae</name>
    <dbReference type="NCBI Taxonomy" id="1302690"/>
    <lineage>
        <taxon>Bacteria</taxon>
        <taxon>Pseudomonadati</taxon>
        <taxon>Bacteroidota</taxon>
        <taxon>Chitinophagia</taxon>
        <taxon>Chitinophagales</taxon>
        <taxon>Chitinophagaceae</taxon>
        <taxon>Cnuella</taxon>
    </lineage>
</organism>